<keyword evidence="2" id="KW-1185">Reference proteome</keyword>
<evidence type="ECO:0000313" key="1">
    <source>
        <dbReference type="EMBL" id="KRX38849.1"/>
    </source>
</evidence>
<organism evidence="1 2">
    <name type="scientific">Trichinella murrelli</name>
    <dbReference type="NCBI Taxonomy" id="144512"/>
    <lineage>
        <taxon>Eukaryota</taxon>
        <taxon>Metazoa</taxon>
        <taxon>Ecdysozoa</taxon>
        <taxon>Nematoda</taxon>
        <taxon>Enoplea</taxon>
        <taxon>Dorylaimia</taxon>
        <taxon>Trichinellida</taxon>
        <taxon>Trichinellidae</taxon>
        <taxon>Trichinella</taxon>
    </lineage>
</organism>
<dbReference type="AlphaFoldDB" id="A0A0V0TIX9"/>
<dbReference type="Proteomes" id="UP000055048">
    <property type="component" value="Unassembled WGS sequence"/>
</dbReference>
<evidence type="ECO:0000313" key="2">
    <source>
        <dbReference type="Proteomes" id="UP000055048"/>
    </source>
</evidence>
<sequence>MTDRVHIFNLVISFKAAYVQVVKCKNENEQFLKFMVTESTKACIIRSLTPVNVAMLIDVEL</sequence>
<proteinExistence type="predicted"/>
<accession>A0A0V0TIX9</accession>
<gene>
    <name evidence="1" type="ORF">T05_9875</name>
</gene>
<comment type="caution">
    <text evidence="1">The sequence shown here is derived from an EMBL/GenBank/DDBJ whole genome shotgun (WGS) entry which is preliminary data.</text>
</comment>
<dbReference type="EMBL" id="JYDJ01000252">
    <property type="protein sequence ID" value="KRX38849.1"/>
    <property type="molecule type" value="Genomic_DNA"/>
</dbReference>
<name>A0A0V0TIX9_9BILA</name>
<reference evidence="1 2" key="1">
    <citation type="submission" date="2015-01" db="EMBL/GenBank/DDBJ databases">
        <title>Evolution of Trichinella species and genotypes.</title>
        <authorList>
            <person name="Korhonen P.K."/>
            <person name="Edoardo P."/>
            <person name="Giuseppe L.R."/>
            <person name="Gasser R.B."/>
        </authorList>
    </citation>
    <scope>NUCLEOTIDE SEQUENCE [LARGE SCALE GENOMIC DNA]</scope>
    <source>
        <strain evidence="1">ISS417</strain>
    </source>
</reference>
<protein>
    <submittedName>
        <fullName evidence="1">Uncharacterized protein</fullName>
    </submittedName>
</protein>